<dbReference type="InterPro" id="IPR036390">
    <property type="entry name" value="WH_DNA-bd_sf"/>
</dbReference>
<dbReference type="InterPro" id="IPR018277">
    <property type="entry name" value="Ribosomal_eS19_CS"/>
</dbReference>
<dbReference type="GO" id="GO:0006412">
    <property type="term" value="P:translation"/>
    <property type="evidence" value="ECO:0007669"/>
    <property type="project" value="InterPro"/>
</dbReference>
<dbReference type="Gene3D" id="1.10.10.10">
    <property type="entry name" value="Winged helix-like DNA-binding domain superfamily/Winged helix DNA-binding domain"/>
    <property type="match status" value="1"/>
</dbReference>
<organism evidence="4 5">
    <name type="scientific">Crotalaria pallida</name>
    <name type="common">Smooth rattlebox</name>
    <name type="synonym">Crotalaria striata</name>
    <dbReference type="NCBI Taxonomy" id="3830"/>
    <lineage>
        <taxon>Eukaryota</taxon>
        <taxon>Viridiplantae</taxon>
        <taxon>Streptophyta</taxon>
        <taxon>Embryophyta</taxon>
        <taxon>Tracheophyta</taxon>
        <taxon>Spermatophyta</taxon>
        <taxon>Magnoliopsida</taxon>
        <taxon>eudicotyledons</taxon>
        <taxon>Gunneridae</taxon>
        <taxon>Pentapetalae</taxon>
        <taxon>rosids</taxon>
        <taxon>fabids</taxon>
        <taxon>Fabales</taxon>
        <taxon>Fabaceae</taxon>
        <taxon>Papilionoideae</taxon>
        <taxon>50 kb inversion clade</taxon>
        <taxon>genistoids sensu lato</taxon>
        <taxon>core genistoids</taxon>
        <taxon>Crotalarieae</taxon>
        <taxon>Crotalaria</taxon>
    </lineage>
</organism>
<gene>
    <name evidence="4" type="ORF">RIF29_19171</name>
</gene>
<dbReference type="PANTHER" id="PTHR11710">
    <property type="entry name" value="40S RIBOSOMAL PROTEIN S19"/>
    <property type="match status" value="1"/>
</dbReference>
<keyword evidence="3" id="KW-0687">Ribonucleoprotein</keyword>
<reference evidence="4 5" key="1">
    <citation type="submission" date="2024-01" db="EMBL/GenBank/DDBJ databases">
        <title>The genomes of 5 underutilized Papilionoideae crops provide insights into root nodulation and disease resistanc.</title>
        <authorList>
            <person name="Yuan L."/>
        </authorList>
    </citation>
    <scope>NUCLEOTIDE SEQUENCE [LARGE SCALE GENOMIC DNA]</scope>
    <source>
        <strain evidence="4">ZHUSHIDOU_FW_LH</strain>
        <tissue evidence="4">Leaf</tissue>
    </source>
</reference>
<protein>
    <recommendedName>
        <fullName evidence="6">Ribosomal protein S19</fullName>
    </recommendedName>
</protein>
<dbReference type="InterPro" id="IPR001266">
    <property type="entry name" value="Ribosomal_eS19"/>
</dbReference>
<dbReference type="GO" id="GO:0003723">
    <property type="term" value="F:RNA binding"/>
    <property type="evidence" value="ECO:0007669"/>
    <property type="project" value="TreeGrafter"/>
</dbReference>
<dbReference type="FunFam" id="1.10.10.10:FF:000118">
    <property type="entry name" value="40S ribosomal protein S19"/>
    <property type="match status" value="1"/>
</dbReference>
<evidence type="ECO:0008006" key="6">
    <source>
        <dbReference type="Google" id="ProtNLM"/>
    </source>
</evidence>
<dbReference type="EMBL" id="JAYWIO010000004">
    <property type="protein sequence ID" value="KAK7266525.1"/>
    <property type="molecule type" value="Genomic_DNA"/>
</dbReference>
<dbReference type="GO" id="GO:0000028">
    <property type="term" value="P:ribosomal small subunit assembly"/>
    <property type="evidence" value="ECO:0007669"/>
    <property type="project" value="TreeGrafter"/>
</dbReference>
<comment type="similarity">
    <text evidence="1">Belongs to the eukaryotic ribosomal protein eS19 family.</text>
</comment>
<evidence type="ECO:0000313" key="5">
    <source>
        <dbReference type="Proteomes" id="UP001372338"/>
    </source>
</evidence>
<evidence type="ECO:0000256" key="1">
    <source>
        <dbReference type="ARBA" id="ARBA00010014"/>
    </source>
</evidence>
<keyword evidence="5" id="KW-1185">Reference proteome</keyword>
<comment type="caution">
    <text evidence="4">The sequence shown here is derived from an EMBL/GenBank/DDBJ whole genome shotgun (WGS) entry which is preliminary data.</text>
</comment>
<evidence type="ECO:0000313" key="4">
    <source>
        <dbReference type="EMBL" id="KAK7266525.1"/>
    </source>
</evidence>
<evidence type="ECO:0000256" key="3">
    <source>
        <dbReference type="ARBA" id="ARBA00023274"/>
    </source>
</evidence>
<dbReference type="AlphaFoldDB" id="A0AAN9F1A3"/>
<name>A0AAN9F1A3_CROPI</name>
<proteinExistence type="inferred from homology"/>
<sequence length="241" mass="26993">MCFSRSLSLDVFDSLHASGDKRREDFEWRKHLRVVGLTVELRPSPLEPSSPVLSHRRWGFSLCFLSPAQVAEDGKPYSCEPCSRFKISGGDDTLSCSAMATSRTVKDVSPHEFVKAYSSHLKRSGKMELPEWTDIVKTAKFKELAPYDPDWYYIRAASMARKIYLRGGLGVGAFRRIYGGSKRNGSRPPHFCKSSGGIARHILQQLEIMNIVEIDTKGGRRITSSGRRDLDQVAGRIVVAP</sequence>
<dbReference type="Pfam" id="PF01090">
    <property type="entry name" value="Ribosomal_S19e"/>
    <property type="match status" value="1"/>
</dbReference>
<dbReference type="InterPro" id="IPR036388">
    <property type="entry name" value="WH-like_DNA-bd_sf"/>
</dbReference>
<dbReference type="PROSITE" id="PS00628">
    <property type="entry name" value="RIBOSOMAL_S19E"/>
    <property type="match status" value="1"/>
</dbReference>
<evidence type="ECO:0000256" key="2">
    <source>
        <dbReference type="ARBA" id="ARBA00022980"/>
    </source>
</evidence>
<dbReference type="GO" id="GO:0022627">
    <property type="term" value="C:cytosolic small ribosomal subunit"/>
    <property type="evidence" value="ECO:0007669"/>
    <property type="project" value="TreeGrafter"/>
</dbReference>
<keyword evidence="2" id="KW-0689">Ribosomal protein</keyword>
<dbReference type="Proteomes" id="UP001372338">
    <property type="component" value="Unassembled WGS sequence"/>
</dbReference>
<accession>A0AAN9F1A3</accession>
<dbReference type="PANTHER" id="PTHR11710:SF0">
    <property type="entry name" value="40S RIBOSOMAL PROTEIN S19"/>
    <property type="match status" value="1"/>
</dbReference>
<dbReference type="SUPFAM" id="SSF46785">
    <property type="entry name" value="Winged helix' DNA-binding domain"/>
    <property type="match status" value="1"/>
</dbReference>
<dbReference type="GO" id="GO:0003735">
    <property type="term" value="F:structural constituent of ribosome"/>
    <property type="evidence" value="ECO:0007669"/>
    <property type="project" value="InterPro"/>
</dbReference>
<dbReference type="SMART" id="SM01413">
    <property type="entry name" value="Ribosomal_S19e"/>
    <property type="match status" value="1"/>
</dbReference>